<gene>
    <name evidence="1" type="ORF">GSLYS_00003756001</name>
</gene>
<sequence length="77" mass="8695">MKISKAKIEVTSVCRQNQDFKYKGGIIKEDGKWIVKLETIMKLANALSSQIAPLLRHSRIKMETKARTIKASHLASI</sequence>
<keyword evidence="2" id="KW-1185">Reference proteome</keyword>
<organism evidence="1 2">
    <name type="scientific">Lymnaea stagnalis</name>
    <name type="common">Great pond snail</name>
    <name type="synonym">Helix stagnalis</name>
    <dbReference type="NCBI Taxonomy" id="6523"/>
    <lineage>
        <taxon>Eukaryota</taxon>
        <taxon>Metazoa</taxon>
        <taxon>Spiralia</taxon>
        <taxon>Lophotrochozoa</taxon>
        <taxon>Mollusca</taxon>
        <taxon>Gastropoda</taxon>
        <taxon>Heterobranchia</taxon>
        <taxon>Euthyneura</taxon>
        <taxon>Panpulmonata</taxon>
        <taxon>Hygrophila</taxon>
        <taxon>Lymnaeoidea</taxon>
        <taxon>Lymnaeidae</taxon>
        <taxon>Lymnaea</taxon>
    </lineage>
</organism>
<name>A0AAV2HBV1_LYMST</name>
<evidence type="ECO:0000313" key="2">
    <source>
        <dbReference type="Proteomes" id="UP001497497"/>
    </source>
</evidence>
<reference evidence="1 2" key="1">
    <citation type="submission" date="2024-04" db="EMBL/GenBank/DDBJ databases">
        <authorList>
            <consortium name="Genoscope - CEA"/>
            <person name="William W."/>
        </authorList>
    </citation>
    <scope>NUCLEOTIDE SEQUENCE [LARGE SCALE GENOMIC DNA]</scope>
</reference>
<accession>A0AAV2HBV1</accession>
<comment type="caution">
    <text evidence="1">The sequence shown here is derived from an EMBL/GenBank/DDBJ whole genome shotgun (WGS) entry which is preliminary data.</text>
</comment>
<protein>
    <submittedName>
        <fullName evidence="1">Uncharacterized protein</fullName>
    </submittedName>
</protein>
<dbReference type="EMBL" id="CAXITT010000051">
    <property type="protein sequence ID" value="CAL1529601.1"/>
    <property type="molecule type" value="Genomic_DNA"/>
</dbReference>
<proteinExistence type="predicted"/>
<dbReference type="Proteomes" id="UP001497497">
    <property type="component" value="Unassembled WGS sequence"/>
</dbReference>
<feature type="non-terminal residue" evidence="1">
    <location>
        <position position="77"/>
    </location>
</feature>
<dbReference type="AlphaFoldDB" id="A0AAV2HBV1"/>
<evidence type="ECO:0000313" key="1">
    <source>
        <dbReference type="EMBL" id="CAL1529601.1"/>
    </source>
</evidence>